<feature type="compositionally biased region" description="Gly residues" evidence="1">
    <location>
        <begin position="396"/>
        <end position="415"/>
    </location>
</feature>
<dbReference type="Pfam" id="PF00246">
    <property type="entry name" value="Peptidase_M14"/>
    <property type="match status" value="1"/>
</dbReference>
<gene>
    <name evidence="4" type="ordered locus">Acid_3651</name>
</gene>
<evidence type="ECO:0000313" key="4">
    <source>
        <dbReference type="EMBL" id="ABJ84623.1"/>
    </source>
</evidence>
<dbReference type="AlphaFoldDB" id="Q020N0"/>
<dbReference type="eggNOG" id="COG2866">
    <property type="taxonomic scope" value="Bacteria"/>
</dbReference>
<dbReference type="Gene3D" id="3.40.50.880">
    <property type="match status" value="1"/>
</dbReference>
<dbReference type="InterPro" id="IPR000834">
    <property type="entry name" value="Peptidase_M14"/>
</dbReference>
<dbReference type="GO" id="GO:0008270">
    <property type="term" value="F:zinc ion binding"/>
    <property type="evidence" value="ECO:0007669"/>
    <property type="project" value="InterPro"/>
</dbReference>
<dbReference type="KEGG" id="sus:Acid_3651"/>
<name>Q020N0_SOLUE</name>
<feature type="compositionally biased region" description="Gly residues" evidence="1">
    <location>
        <begin position="364"/>
        <end position="376"/>
    </location>
</feature>
<dbReference type="SUPFAM" id="SSF53187">
    <property type="entry name" value="Zn-dependent exopeptidases"/>
    <property type="match status" value="1"/>
</dbReference>
<dbReference type="EMBL" id="CP000473">
    <property type="protein sequence ID" value="ABJ84623.1"/>
    <property type="molecule type" value="Genomic_DNA"/>
</dbReference>
<feature type="compositionally biased region" description="Low complexity" evidence="1">
    <location>
        <begin position="382"/>
        <end position="395"/>
    </location>
</feature>
<feature type="chain" id="PRO_5004162931" description="Peptidase M14 domain-containing protein" evidence="2">
    <location>
        <begin position="23"/>
        <end position="958"/>
    </location>
</feature>
<evidence type="ECO:0000256" key="2">
    <source>
        <dbReference type="SAM" id="SignalP"/>
    </source>
</evidence>
<feature type="region of interest" description="Disordered" evidence="1">
    <location>
        <begin position="363"/>
        <end position="415"/>
    </location>
</feature>
<evidence type="ECO:0000259" key="3">
    <source>
        <dbReference type="Pfam" id="PF00246"/>
    </source>
</evidence>
<reference evidence="4" key="1">
    <citation type="submission" date="2006-10" db="EMBL/GenBank/DDBJ databases">
        <title>Complete sequence of Solibacter usitatus Ellin6076.</title>
        <authorList>
            <consortium name="US DOE Joint Genome Institute"/>
            <person name="Copeland A."/>
            <person name="Lucas S."/>
            <person name="Lapidus A."/>
            <person name="Barry K."/>
            <person name="Detter J.C."/>
            <person name="Glavina del Rio T."/>
            <person name="Hammon N."/>
            <person name="Israni S."/>
            <person name="Dalin E."/>
            <person name="Tice H."/>
            <person name="Pitluck S."/>
            <person name="Thompson L.S."/>
            <person name="Brettin T."/>
            <person name="Bruce D."/>
            <person name="Han C."/>
            <person name="Tapia R."/>
            <person name="Gilna P."/>
            <person name="Schmutz J."/>
            <person name="Larimer F."/>
            <person name="Land M."/>
            <person name="Hauser L."/>
            <person name="Kyrpides N."/>
            <person name="Mikhailova N."/>
            <person name="Janssen P.H."/>
            <person name="Kuske C.R."/>
            <person name="Richardson P."/>
        </authorList>
    </citation>
    <scope>NUCLEOTIDE SEQUENCE</scope>
    <source>
        <strain evidence="4">Ellin6076</strain>
    </source>
</reference>
<organism evidence="4">
    <name type="scientific">Solibacter usitatus (strain Ellin6076)</name>
    <dbReference type="NCBI Taxonomy" id="234267"/>
    <lineage>
        <taxon>Bacteria</taxon>
        <taxon>Pseudomonadati</taxon>
        <taxon>Acidobacteriota</taxon>
        <taxon>Terriglobia</taxon>
        <taxon>Bryobacterales</taxon>
        <taxon>Solibacteraceae</taxon>
        <taxon>Candidatus Solibacter</taxon>
    </lineage>
</organism>
<dbReference type="InParanoid" id="Q020N0"/>
<dbReference type="SUPFAM" id="SSF52317">
    <property type="entry name" value="Class I glutamine amidotransferase-like"/>
    <property type="match status" value="1"/>
</dbReference>
<protein>
    <recommendedName>
        <fullName evidence="3">Peptidase M14 domain-containing protein</fullName>
    </recommendedName>
</protein>
<feature type="signal peptide" evidence="2">
    <location>
        <begin position="1"/>
        <end position="22"/>
    </location>
</feature>
<proteinExistence type="predicted"/>
<dbReference type="InterPro" id="IPR029062">
    <property type="entry name" value="Class_I_gatase-like"/>
</dbReference>
<keyword evidence="2" id="KW-0732">Signal</keyword>
<sequence precursor="true">MKTFRAFALAIVGVSLIGANQAAGQARQAMDEEYARLVKEWTTGPEFMSPLVDHLPKVAGVPTTKDVLGYYVGAPKKLTRTADLAKYYRALAAASKRVKLMPIGTTDEGRECLVVAIADEETIRNLDTYKARLARLADPRGLTPEQAAQTIAEAKPIYMFTGGLHSAETGPPEMLMELAYRLAVEESPLFDSIRKNVIVFLSAAAEPDGRDRYVDWYYKYKLTEESEQDRTPGPPYWGKYIFHDNNRDINYSQVTMKNWLKFYLEWHPPIMHDLHESQPLLYTFSGTTPQNPTLDPILYAELPWFADFEMTKLIGYGMPGVWTHAFVDMWAPGYLGFMSSNHNGMLRMYETFGNGGANTMRRTIGGGFGGPGGGEAGPAPAPAAAPAAGGEAAAAAGGGGGRGGRGGGGGAAAAGGGAAAAGGGAGGGMLARDWFRPLPPPRTLTWSMRNNTNYMETGVLSALELTAAFPKTVLENFYKKSRNSVESGSKDAPYGYVFPANQKDLTRVAFIVNILRTQGIEVGKATGEIKVGSATYPAGSLVVKRNQPYGRLAKILLEKQDYPDPALTTYDDTAWTMGLMSHAEVVEVGDKSILTVPVTPVDVYNPAGAVKGDGPVTAILHNGSNNLVTLRYRLKDVKFEALDQAAKANGIDLPAGTFLVASSPRVKAEIEKLGLQAVSLAAAPEGKKHAVDIPRVAMFSTWGATQDVGWVRYAFDKFEINYDLIYKDRVREGNLRAAYDVIVIPSQGGRGGSRGLIFDIEPKAGKKFAYKKDAEYPTLGMYGESDDISGGMGLPGVGELDKFVNAGGTLITLGASSFLPADFGITRTVQAARTTAAFYAPGPIVEAEITNPNHPIFYGYTQRVVPVRWAGGPLLTVPAEERRRTVLAQFPGQDKSVLSGLMRGVAETRMRPAIVDEAVGQGRVILFSTNPAYRWQNLGEFNMLVNSILHMKAFPKGE</sequence>
<accession>Q020N0</accession>
<evidence type="ECO:0000256" key="1">
    <source>
        <dbReference type="SAM" id="MobiDB-lite"/>
    </source>
</evidence>
<dbReference type="Gene3D" id="3.40.630.10">
    <property type="entry name" value="Zn peptidases"/>
    <property type="match status" value="1"/>
</dbReference>
<feature type="domain" description="Peptidase M14" evidence="3">
    <location>
        <begin position="86"/>
        <end position="214"/>
    </location>
</feature>
<dbReference type="STRING" id="234267.Acid_3651"/>
<dbReference type="GO" id="GO:0004181">
    <property type="term" value="F:metallocarboxypeptidase activity"/>
    <property type="evidence" value="ECO:0007669"/>
    <property type="project" value="InterPro"/>
</dbReference>
<dbReference type="HOGENOM" id="CLU_011471_0_0_0"/>
<dbReference type="GO" id="GO:0006508">
    <property type="term" value="P:proteolysis"/>
    <property type="evidence" value="ECO:0007669"/>
    <property type="project" value="InterPro"/>
</dbReference>